<sequence>MKGTILGDIVGSPYEFCASPVKTKDFIWFAEGSRFTDDTVTTVAVAAALAEGKESRCGYIKPLRRQLKYWCRRYPNAGFGRQFACWFSSDDSAPYGSYGNGAAMRVAPAAWVGRSLDEAQALAEITALVTHDHPEAVQGAVAVASAIYLARTGSSKDDIRAYMRKYFYPLTASLDEIRPGYAFTCRTADSVPEAIEAFLESDSLQDAIGNAVSLGGDTDTQAAIAGSIAEAFYGVPDWLWQKACSYLPKDMLAAAVNFERQYMK</sequence>
<dbReference type="PANTHER" id="PTHR16222:SF12">
    <property type="entry name" value="ADP-RIBOSYLGLYCOHYDROLASE-RELATED"/>
    <property type="match status" value="1"/>
</dbReference>
<name>A0A346B1M1_9FIRM</name>
<evidence type="ECO:0000313" key="2">
    <source>
        <dbReference type="EMBL" id="AXL22014.1"/>
    </source>
</evidence>
<dbReference type="InterPro" id="IPR005502">
    <property type="entry name" value="Ribosyl_crysJ1"/>
</dbReference>
<dbReference type="InterPro" id="IPR050792">
    <property type="entry name" value="ADP-ribosylglycohydrolase"/>
</dbReference>
<evidence type="ECO:0000313" key="3">
    <source>
        <dbReference type="Proteomes" id="UP000254337"/>
    </source>
</evidence>
<keyword evidence="1" id="KW-0460">Magnesium</keyword>
<dbReference type="Pfam" id="PF03747">
    <property type="entry name" value="ADP_ribosyl_GH"/>
    <property type="match status" value="1"/>
</dbReference>
<dbReference type="KEGG" id="meg:DKB62_10860"/>
<evidence type="ECO:0008006" key="4">
    <source>
        <dbReference type="Google" id="ProtNLM"/>
    </source>
</evidence>
<dbReference type="PANTHER" id="PTHR16222">
    <property type="entry name" value="ADP-RIBOSYLGLYCOHYDROLASE"/>
    <property type="match status" value="1"/>
</dbReference>
<proteinExistence type="predicted"/>
<evidence type="ECO:0000256" key="1">
    <source>
        <dbReference type="PIRSR" id="PIRSR605502-1"/>
    </source>
</evidence>
<dbReference type="OrthoDB" id="9798107at2"/>
<dbReference type="Proteomes" id="UP000254337">
    <property type="component" value="Chromosome"/>
</dbReference>
<dbReference type="RefSeq" id="WP_107196654.1">
    <property type="nucleotide sequence ID" value="NZ_CP029462.1"/>
</dbReference>
<dbReference type="InterPro" id="IPR036705">
    <property type="entry name" value="Ribosyl_crysJ1_sf"/>
</dbReference>
<reference evidence="2 3" key="1">
    <citation type="submission" date="2018-05" db="EMBL/GenBank/DDBJ databases">
        <title>Complete genome sequence of Megasphaera sp. AJH120T, isolated from the ceca of a chicken.</title>
        <authorList>
            <person name="Maki J."/>
            <person name="Looft T."/>
        </authorList>
    </citation>
    <scope>NUCLEOTIDE SEQUENCE [LARGE SCALE GENOMIC DNA]</scope>
    <source>
        <strain evidence="2 3">AJH120</strain>
    </source>
</reference>
<feature type="binding site" evidence="1">
    <location>
        <position position="36"/>
    </location>
    <ligand>
        <name>Mg(2+)</name>
        <dbReference type="ChEBI" id="CHEBI:18420"/>
        <label>1</label>
    </ligand>
</feature>
<keyword evidence="1" id="KW-0479">Metal-binding</keyword>
<comment type="cofactor">
    <cofactor evidence="1">
        <name>Mg(2+)</name>
        <dbReference type="ChEBI" id="CHEBI:18420"/>
    </cofactor>
    <text evidence="1">Binds 2 magnesium ions per subunit.</text>
</comment>
<dbReference type="Gene3D" id="1.10.4080.10">
    <property type="entry name" value="ADP-ribosylation/Crystallin J1"/>
    <property type="match status" value="1"/>
</dbReference>
<organism evidence="2 3">
    <name type="scientific">Megasphaera stantonii</name>
    <dbReference type="NCBI Taxonomy" id="2144175"/>
    <lineage>
        <taxon>Bacteria</taxon>
        <taxon>Bacillati</taxon>
        <taxon>Bacillota</taxon>
        <taxon>Negativicutes</taxon>
        <taxon>Veillonellales</taxon>
        <taxon>Veillonellaceae</taxon>
        <taxon>Megasphaera</taxon>
    </lineage>
</organism>
<feature type="binding site" evidence="1">
    <location>
        <position position="217"/>
    </location>
    <ligand>
        <name>Mg(2+)</name>
        <dbReference type="ChEBI" id="CHEBI:18420"/>
        <label>1</label>
    </ligand>
</feature>
<feature type="binding site" evidence="1">
    <location>
        <position position="219"/>
    </location>
    <ligand>
        <name>Mg(2+)</name>
        <dbReference type="ChEBI" id="CHEBI:18420"/>
        <label>1</label>
    </ligand>
</feature>
<gene>
    <name evidence="2" type="ORF">DKB62_10860</name>
</gene>
<accession>A0A346B1M1</accession>
<feature type="binding site" evidence="1">
    <location>
        <position position="38"/>
    </location>
    <ligand>
        <name>Mg(2+)</name>
        <dbReference type="ChEBI" id="CHEBI:18420"/>
        <label>1</label>
    </ligand>
</feature>
<protein>
    <recommendedName>
        <fullName evidence="4">ADP-ribosylglycohydrolase</fullName>
    </recommendedName>
</protein>
<dbReference type="EMBL" id="CP029462">
    <property type="protein sequence ID" value="AXL22014.1"/>
    <property type="molecule type" value="Genomic_DNA"/>
</dbReference>
<dbReference type="AlphaFoldDB" id="A0A346B1M1"/>
<keyword evidence="3" id="KW-1185">Reference proteome</keyword>
<feature type="binding site" evidence="1">
    <location>
        <position position="220"/>
    </location>
    <ligand>
        <name>Mg(2+)</name>
        <dbReference type="ChEBI" id="CHEBI:18420"/>
        <label>1</label>
    </ligand>
</feature>
<dbReference type="SUPFAM" id="SSF101478">
    <property type="entry name" value="ADP-ribosylglycohydrolase"/>
    <property type="match status" value="1"/>
</dbReference>
<dbReference type="GO" id="GO:0046872">
    <property type="term" value="F:metal ion binding"/>
    <property type="evidence" value="ECO:0007669"/>
    <property type="project" value="UniProtKB-KW"/>
</dbReference>
<feature type="binding site" evidence="1">
    <location>
        <position position="37"/>
    </location>
    <ligand>
        <name>Mg(2+)</name>
        <dbReference type="ChEBI" id="CHEBI:18420"/>
        <label>1</label>
    </ligand>
</feature>